<evidence type="ECO:0000256" key="5">
    <source>
        <dbReference type="ARBA" id="ARBA00022692"/>
    </source>
</evidence>
<evidence type="ECO:0000256" key="3">
    <source>
        <dbReference type="ARBA" id="ARBA00022448"/>
    </source>
</evidence>
<name>A0ABP9NT06_9PSEU</name>
<evidence type="ECO:0000256" key="6">
    <source>
        <dbReference type="ARBA" id="ARBA00022826"/>
    </source>
</evidence>
<comment type="caution">
    <text evidence="14">The sequence shown here is derived from an EMBL/GenBank/DDBJ whole genome shotgun (WGS) entry which is preliminary data.</text>
</comment>
<keyword evidence="5 13" id="KW-0812">Transmembrane</keyword>
<accession>A0ABP9NT06</accession>
<feature type="transmembrane region" description="Helical" evidence="13">
    <location>
        <begin position="71"/>
        <end position="89"/>
    </location>
</feature>
<evidence type="ECO:0000256" key="7">
    <source>
        <dbReference type="ARBA" id="ARBA00022958"/>
    </source>
</evidence>
<keyword evidence="10 13" id="KW-0472">Membrane</keyword>
<comment type="subcellular location">
    <subcellularLocation>
        <location evidence="1">Membrane</location>
        <topology evidence="1">Multi-pass membrane protein</topology>
    </subcellularLocation>
</comment>
<dbReference type="InterPro" id="IPR010617">
    <property type="entry name" value="TMEM175-like"/>
</dbReference>
<evidence type="ECO:0000256" key="11">
    <source>
        <dbReference type="ARBA" id="ARBA00023303"/>
    </source>
</evidence>
<gene>
    <name evidence="14" type="ORF">GCM10023320_44260</name>
</gene>
<reference evidence="15" key="1">
    <citation type="journal article" date="2019" name="Int. J. Syst. Evol. Microbiol.">
        <title>The Global Catalogue of Microorganisms (GCM) 10K type strain sequencing project: providing services to taxonomists for standard genome sequencing and annotation.</title>
        <authorList>
            <consortium name="The Broad Institute Genomics Platform"/>
            <consortium name="The Broad Institute Genome Sequencing Center for Infectious Disease"/>
            <person name="Wu L."/>
            <person name="Ma J."/>
        </authorList>
    </citation>
    <scope>NUCLEOTIDE SEQUENCE [LARGE SCALE GENOMIC DNA]</scope>
    <source>
        <strain evidence="15">JCM 18302</strain>
    </source>
</reference>
<evidence type="ECO:0000256" key="13">
    <source>
        <dbReference type="SAM" id="Phobius"/>
    </source>
</evidence>
<keyword evidence="11" id="KW-0407">Ion channel</keyword>
<keyword evidence="3" id="KW-0813">Transport</keyword>
<keyword evidence="8 13" id="KW-1133">Transmembrane helix</keyword>
<feature type="transmembrane region" description="Helical" evidence="13">
    <location>
        <begin position="137"/>
        <end position="158"/>
    </location>
</feature>
<keyword evidence="7" id="KW-0630">Potassium</keyword>
<keyword evidence="15" id="KW-1185">Reference proteome</keyword>
<keyword evidence="9" id="KW-0406">Ion transport</keyword>
<evidence type="ECO:0008006" key="16">
    <source>
        <dbReference type="Google" id="ProtNLM"/>
    </source>
</evidence>
<evidence type="ECO:0000256" key="4">
    <source>
        <dbReference type="ARBA" id="ARBA00022538"/>
    </source>
</evidence>
<evidence type="ECO:0000256" key="10">
    <source>
        <dbReference type="ARBA" id="ARBA00023136"/>
    </source>
</evidence>
<evidence type="ECO:0000256" key="9">
    <source>
        <dbReference type="ARBA" id="ARBA00023065"/>
    </source>
</evidence>
<dbReference type="Proteomes" id="UP001500804">
    <property type="component" value="Unassembled WGS sequence"/>
</dbReference>
<sequence length="231" mass="25075">MGYPSDSAGRPSPTWQGGDMARFATQRGLDRLVNFSDATVAIAVTVLVLPLAELAGQAHRGGVDAFLADHASDIGAFVISFLVIAVLWREHHRLFELLVSYDGPLLVLNFVWLFAIVVIPFSTAITQDQPAHDRLSSAFYLGNLLLAFVALAAMHLVARYDPPVMDPGCRRTFRVGPSIVFAAICAVALIVAVTVPAIGRFAVFLLPLTDLVWLAVEKTAGRDLRYRESSD</sequence>
<keyword evidence="6" id="KW-0631">Potassium channel</keyword>
<evidence type="ECO:0000256" key="2">
    <source>
        <dbReference type="ARBA" id="ARBA00006920"/>
    </source>
</evidence>
<evidence type="ECO:0000256" key="8">
    <source>
        <dbReference type="ARBA" id="ARBA00022989"/>
    </source>
</evidence>
<comment type="similarity">
    <text evidence="2">Belongs to the TMEM175 family.</text>
</comment>
<keyword evidence="4" id="KW-0633">Potassium transport</keyword>
<dbReference type="Pfam" id="PF06736">
    <property type="entry name" value="TMEM175"/>
    <property type="match status" value="1"/>
</dbReference>
<feature type="transmembrane region" description="Helical" evidence="13">
    <location>
        <begin position="179"/>
        <end position="206"/>
    </location>
</feature>
<proteinExistence type="inferred from homology"/>
<organism evidence="14 15">
    <name type="scientific">Pseudonocardia adelaidensis</name>
    <dbReference type="NCBI Taxonomy" id="648754"/>
    <lineage>
        <taxon>Bacteria</taxon>
        <taxon>Bacillati</taxon>
        <taxon>Actinomycetota</taxon>
        <taxon>Actinomycetes</taxon>
        <taxon>Pseudonocardiales</taxon>
        <taxon>Pseudonocardiaceae</taxon>
        <taxon>Pseudonocardia</taxon>
    </lineage>
</organism>
<dbReference type="EMBL" id="BAABJO010000016">
    <property type="protein sequence ID" value="GAA5127216.1"/>
    <property type="molecule type" value="Genomic_DNA"/>
</dbReference>
<dbReference type="PANTHER" id="PTHR31462:SF5">
    <property type="entry name" value="ENDOSOMAL_LYSOSOMAL PROTON CHANNEL TMEM175"/>
    <property type="match status" value="1"/>
</dbReference>
<evidence type="ECO:0000256" key="1">
    <source>
        <dbReference type="ARBA" id="ARBA00004141"/>
    </source>
</evidence>
<evidence type="ECO:0000256" key="12">
    <source>
        <dbReference type="ARBA" id="ARBA00034430"/>
    </source>
</evidence>
<evidence type="ECO:0000313" key="14">
    <source>
        <dbReference type="EMBL" id="GAA5127216.1"/>
    </source>
</evidence>
<evidence type="ECO:0000313" key="15">
    <source>
        <dbReference type="Proteomes" id="UP001500804"/>
    </source>
</evidence>
<dbReference type="PANTHER" id="PTHR31462">
    <property type="entry name" value="ENDOSOMAL/LYSOSOMAL POTASSIUM CHANNEL TMEM175"/>
    <property type="match status" value="1"/>
</dbReference>
<comment type="catalytic activity">
    <reaction evidence="12">
        <text>K(+)(in) = K(+)(out)</text>
        <dbReference type="Rhea" id="RHEA:29463"/>
        <dbReference type="ChEBI" id="CHEBI:29103"/>
    </reaction>
</comment>
<feature type="transmembrane region" description="Helical" evidence="13">
    <location>
        <begin position="101"/>
        <end position="125"/>
    </location>
</feature>
<feature type="transmembrane region" description="Helical" evidence="13">
    <location>
        <begin position="32"/>
        <end position="51"/>
    </location>
</feature>
<protein>
    <recommendedName>
        <fullName evidence="16">DUF1211 domain-containing protein</fullName>
    </recommendedName>
</protein>